<organism evidence="2 3">
    <name type="scientific">Ophiocordyceps sinensis</name>
    <dbReference type="NCBI Taxonomy" id="72228"/>
    <lineage>
        <taxon>Eukaryota</taxon>
        <taxon>Fungi</taxon>
        <taxon>Dikarya</taxon>
        <taxon>Ascomycota</taxon>
        <taxon>Pezizomycotina</taxon>
        <taxon>Sordariomycetes</taxon>
        <taxon>Hypocreomycetidae</taxon>
        <taxon>Hypocreales</taxon>
        <taxon>Ophiocordycipitaceae</taxon>
        <taxon>Ophiocordyceps</taxon>
    </lineage>
</organism>
<dbReference type="Pfam" id="PF00067">
    <property type="entry name" value="p450"/>
    <property type="match status" value="1"/>
</dbReference>
<dbReference type="InterPro" id="IPR036396">
    <property type="entry name" value="Cyt_P450_sf"/>
</dbReference>
<evidence type="ECO:0000313" key="3">
    <source>
        <dbReference type="Proteomes" id="UP000557566"/>
    </source>
</evidence>
<reference evidence="2 3" key="1">
    <citation type="journal article" date="2020" name="Genome Biol. Evol.">
        <title>A new high-quality draft genome assembly of the Chinese cordyceps Ophiocordyceps sinensis.</title>
        <authorList>
            <person name="Shu R."/>
            <person name="Zhang J."/>
            <person name="Meng Q."/>
            <person name="Zhang H."/>
            <person name="Zhou G."/>
            <person name="Li M."/>
            <person name="Wu P."/>
            <person name="Zhao Y."/>
            <person name="Chen C."/>
            <person name="Qin Q."/>
        </authorList>
    </citation>
    <scope>NUCLEOTIDE SEQUENCE [LARGE SCALE GENOMIC DNA]</scope>
    <source>
        <strain evidence="2 3">IOZ07</strain>
    </source>
</reference>
<dbReference type="Gene3D" id="1.10.630.10">
    <property type="entry name" value="Cytochrome P450"/>
    <property type="match status" value="1"/>
</dbReference>
<keyword evidence="1" id="KW-1133">Transmembrane helix</keyword>
<dbReference type="AlphaFoldDB" id="A0A8H4LVF8"/>
<keyword evidence="3" id="KW-1185">Reference proteome</keyword>
<dbReference type="Proteomes" id="UP000557566">
    <property type="component" value="Unassembled WGS sequence"/>
</dbReference>
<keyword evidence="1" id="KW-0812">Transmembrane</keyword>
<proteinExistence type="predicted"/>
<feature type="transmembrane region" description="Helical" evidence="1">
    <location>
        <begin position="23"/>
        <end position="44"/>
    </location>
</feature>
<dbReference type="InterPro" id="IPR053007">
    <property type="entry name" value="CYP450_monoxygenase_sec-met"/>
</dbReference>
<sequence>MVTINTTGLELVDQPVLPLDLRLAFALVALLSVPFVLALITGMLDRLQCWRLGKIRPEPVPHVSSVIPVIGHALELRRRGARYLHQLIVNTSAEIFTIDVLFKKVWVVNPSLDRALAKHVRETSLSRVISIIGQQSLQMSDKAVRTIAEYDPRPVHSQLFAPGQGSAALAESSACYIRERLSRQPCEQEVLVGRWMFDLVAGASAHTLWGPQNPWNNDGEFMRQFIILSDNFESLSQPMARLTSRRAYQARQFLVEELMAFHRKHRQGREKSVAHRINAIAMSEQDWENNVDYYRCELLEALGLLPTAGTLSVWLVRHLLADAELRRKVVEEVRRLQLAKGDDECGGDTSSDSCCPPSGRLDLSEIRTRCPHLVAAWHETLRLHVTAVPRVATNDFELSVPSRPTPVAVREDDVILLPMLSFNLDPQTWGPDAGTFSAERFIDGSGRLSQQRTRKVRGFGVAGNLCPGRNFGFDTVMASVAALLREFDVESVPYPAPTATTGINVGFERLADDVPVRLTRIGRV</sequence>
<dbReference type="GO" id="GO:0005506">
    <property type="term" value="F:iron ion binding"/>
    <property type="evidence" value="ECO:0007669"/>
    <property type="project" value="InterPro"/>
</dbReference>
<evidence type="ECO:0000313" key="2">
    <source>
        <dbReference type="EMBL" id="KAF4505656.1"/>
    </source>
</evidence>
<evidence type="ECO:0000256" key="1">
    <source>
        <dbReference type="SAM" id="Phobius"/>
    </source>
</evidence>
<evidence type="ECO:0008006" key="4">
    <source>
        <dbReference type="Google" id="ProtNLM"/>
    </source>
</evidence>
<dbReference type="PANTHER" id="PTHR47582:SF1">
    <property type="entry name" value="P450, PUTATIVE (EUROFUNG)-RELATED"/>
    <property type="match status" value="1"/>
</dbReference>
<protein>
    <recommendedName>
        <fullName evidence="4">Cytochrome P450</fullName>
    </recommendedName>
</protein>
<dbReference type="EMBL" id="JAAVMX010000008">
    <property type="protein sequence ID" value="KAF4505656.1"/>
    <property type="molecule type" value="Genomic_DNA"/>
</dbReference>
<keyword evidence="1" id="KW-0472">Membrane</keyword>
<dbReference type="GO" id="GO:0004497">
    <property type="term" value="F:monooxygenase activity"/>
    <property type="evidence" value="ECO:0007669"/>
    <property type="project" value="InterPro"/>
</dbReference>
<accession>A0A8H4LVF8</accession>
<dbReference type="GO" id="GO:0016705">
    <property type="term" value="F:oxidoreductase activity, acting on paired donors, with incorporation or reduction of molecular oxygen"/>
    <property type="evidence" value="ECO:0007669"/>
    <property type="project" value="InterPro"/>
</dbReference>
<comment type="caution">
    <text evidence="2">The sequence shown here is derived from an EMBL/GenBank/DDBJ whole genome shotgun (WGS) entry which is preliminary data.</text>
</comment>
<name>A0A8H4LVF8_9HYPO</name>
<dbReference type="SUPFAM" id="SSF48264">
    <property type="entry name" value="Cytochrome P450"/>
    <property type="match status" value="1"/>
</dbReference>
<dbReference type="GO" id="GO:0020037">
    <property type="term" value="F:heme binding"/>
    <property type="evidence" value="ECO:0007669"/>
    <property type="project" value="InterPro"/>
</dbReference>
<dbReference type="PANTHER" id="PTHR47582">
    <property type="entry name" value="P450, PUTATIVE (EUROFUNG)-RELATED"/>
    <property type="match status" value="1"/>
</dbReference>
<dbReference type="InterPro" id="IPR001128">
    <property type="entry name" value="Cyt_P450"/>
</dbReference>
<dbReference type="OrthoDB" id="3366823at2759"/>
<gene>
    <name evidence="2" type="ORF">G6O67_007579</name>
</gene>